<keyword evidence="1" id="KW-1133">Transmembrane helix</keyword>
<feature type="transmembrane region" description="Helical" evidence="1">
    <location>
        <begin position="149"/>
        <end position="169"/>
    </location>
</feature>
<keyword evidence="1" id="KW-0472">Membrane</keyword>
<feature type="transmembrane region" description="Helical" evidence="1">
    <location>
        <begin position="76"/>
        <end position="98"/>
    </location>
</feature>
<evidence type="ECO:0000313" key="2">
    <source>
        <dbReference type="EMBL" id="PWE00439.1"/>
    </source>
</evidence>
<dbReference type="AlphaFoldDB" id="A0A2U2BBJ8"/>
<evidence type="ECO:0000313" key="3">
    <source>
        <dbReference type="Proteomes" id="UP000244956"/>
    </source>
</evidence>
<dbReference type="RefSeq" id="WP_109263478.1">
    <property type="nucleotide sequence ID" value="NZ_QEWP01000003.1"/>
</dbReference>
<keyword evidence="1" id="KW-0812">Transmembrane</keyword>
<dbReference type="EMBL" id="QEWP01000003">
    <property type="protein sequence ID" value="PWE00439.1"/>
    <property type="molecule type" value="Genomic_DNA"/>
</dbReference>
<dbReference type="Proteomes" id="UP000244956">
    <property type="component" value="Unassembled WGS sequence"/>
</dbReference>
<evidence type="ECO:0000256" key="1">
    <source>
        <dbReference type="SAM" id="Phobius"/>
    </source>
</evidence>
<feature type="transmembrane region" description="Helical" evidence="1">
    <location>
        <begin position="118"/>
        <end position="137"/>
    </location>
</feature>
<feature type="transmembrane region" description="Helical" evidence="1">
    <location>
        <begin position="12"/>
        <end position="31"/>
    </location>
</feature>
<gene>
    <name evidence="2" type="ORF">DDZ16_05785</name>
</gene>
<feature type="transmembrane region" description="Helical" evidence="1">
    <location>
        <begin position="37"/>
        <end position="56"/>
    </location>
</feature>
<reference evidence="2 3" key="1">
    <citation type="submission" date="2018-05" db="EMBL/GenBank/DDBJ databases">
        <title>Marinilabilia rubrum sp. nov., isolated from saltern sediment.</title>
        <authorList>
            <person name="Zhang R."/>
        </authorList>
    </citation>
    <scope>NUCLEOTIDE SEQUENCE [LARGE SCALE GENOMIC DNA]</scope>
    <source>
        <strain evidence="2 3">WTE16</strain>
    </source>
</reference>
<name>A0A2U2BBJ8_9BACT</name>
<dbReference type="OrthoDB" id="1442756at2"/>
<protein>
    <submittedName>
        <fullName evidence="2">Uncharacterized protein</fullName>
    </submittedName>
</protein>
<accession>A0A2U2BBJ8</accession>
<organism evidence="2 3">
    <name type="scientific">Marinilabilia rubra</name>
    <dbReference type="NCBI Taxonomy" id="2162893"/>
    <lineage>
        <taxon>Bacteria</taxon>
        <taxon>Pseudomonadati</taxon>
        <taxon>Bacteroidota</taxon>
        <taxon>Bacteroidia</taxon>
        <taxon>Marinilabiliales</taxon>
        <taxon>Marinilabiliaceae</taxon>
        <taxon>Marinilabilia</taxon>
    </lineage>
</organism>
<keyword evidence="3" id="KW-1185">Reference proteome</keyword>
<comment type="caution">
    <text evidence="2">The sequence shown here is derived from an EMBL/GenBank/DDBJ whole genome shotgun (WGS) entry which is preliminary data.</text>
</comment>
<proteinExistence type="predicted"/>
<sequence length="186" mass="21569">MKVLLTAKHWQIFGALILFPIITASIIYNSIPFEKNPSIRFFIIPISIEFLFLFFLTWEWSVIKSLKINRSNLSRFYITLISIFALWIFPLVITSFSIMGGKNGVNAFFVSTRSVWGILTWGMARIILLVYTSYICAKTIKRAKLKVGFPNIFWLFLLIALFPLGIWIIQPMINNVTNHFTFSSKE</sequence>